<evidence type="ECO:0000313" key="1">
    <source>
        <dbReference type="EMBL" id="KKK64981.1"/>
    </source>
</evidence>
<feature type="non-terminal residue" evidence="1">
    <location>
        <position position="1"/>
    </location>
</feature>
<dbReference type="AlphaFoldDB" id="A0A0F8ZYC3"/>
<sequence length="358" mass="40670">GLHCREERYGGNYYGCNGEANAPLYDTICATYATAYSETYDYISAINLMQEYAEVIRDKQDDIDSNVSQIDSLIEEYDDDCGGGSPPSKCTSIKARICALGTAIGPWQEIVDEYITKFETEHTKKVAAEPAANSAAAENWLAAIALQTHFPVDVNLIVNHFLGIFQDEAWGAWFDPTRDDKIADLFSYAIGARLSWEVRPIAHAWYMTSLSIYAQRNYSEIKFSPNGIPFIKGQNAKNFQRKLSLPYVNRTTRWRDDSPGGTCEFDPWGSESPTYWQQSCYMPGSCVGSCMGMCNWLWAPLPEPDLDDYHTTTAYAETQRPEGRKGTDNTAKQEEVWQKYLNWYDDHPTYDDRHDSYC</sequence>
<name>A0A0F8ZYC3_9ZZZZ</name>
<protein>
    <submittedName>
        <fullName evidence="1">Uncharacterized protein</fullName>
    </submittedName>
</protein>
<reference evidence="1" key="1">
    <citation type="journal article" date="2015" name="Nature">
        <title>Complex archaea that bridge the gap between prokaryotes and eukaryotes.</title>
        <authorList>
            <person name="Spang A."/>
            <person name="Saw J.H."/>
            <person name="Jorgensen S.L."/>
            <person name="Zaremba-Niedzwiedzka K."/>
            <person name="Martijn J."/>
            <person name="Lind A.E."/>
            <person name="van Eijk R."/>
            <person name="Schleper C."/>
            <person name="Guy L."/>
            <person name="Ettema T.J."/>
        </authorList>
    </citation>
    <scope>NUCLEOTIDE SEQUENCE</scope>
</reference>
<comment type="caution">
    <text evidence="1">The sequence shown here is derived from an EMBL/GenBank/DDBJ whole genome shotgun (WGS) entry which is preliminary data.</text>
</comment>
<gene>
    <name evidence="1" type="ORF">LCGC14_2978740</name>
</gene>
<accession>A0A0F8ZYC3</accession>
<dbReference type="EMBL" id="LAZR01060776">
    <property type="protein sequence ID" value="KKK64981.1"/>
    <property type="molecule type" value="Genomic_DNA"/>
</dbReference>
<organism evidence="1">
    <name type="scientific">marine sediment metagenome</name>
    <dbReference type="NCBI Taxonomy" id="412755"/>
    <lineage>
        <taxon>unclassified sequences</taxon>
        <taxon>metagenomes</taxon>
        <taxon>ecological metagenomes</taxon>
    </lineage>
</organism>
<proteinExistence type="predicted"/>